<dbReference type="Proteomes" id="UP000308652">
    <property type="component" value="Unassembled WGS sequence"/>
</dbReference>
<sequence>MLLTPLLFFPLSFLVVIFSLSIQPPPQCSCCISTSSPSSFTSCFSNSTLLYSLSPLSSFEQPLTTSSLRLARACSKGSQWLPPHGRRD</sequence>
<proteinExistence type="predicted"/>
<keyword evidence="3" id="KW-1185">Reference proteome</keyword>
<organism evidence="2 3">
    <name type="scientific">Crucibulum laeve</name>
    <dbReference type="NCBI Taxonomy" id="68775"/>
    <lineage>
        <taxon>Eukaryota</taxon>
        <taxon>Fungi</taxon>
        <taxon>Dikarya</taxon>
        <taxon>Basidiomycota</taxon>
        <taxon>Agaricomycotina</taxon>
        <taxon>Agaricomycetes</taxon>
        <taxon>Agaricomycetidae</taxon>
        <taxon>Agaricales</taxon>
        <taxon>Agaricineae</taxon>
        <taxon>Nidulariaceae</taxon>
        <taxon>Crucibulum</taxon>
    </lineage>
</organism>
<feature type="chain" id="PRO_5022697957" description="Secreted protein" evidence="1">
    <location>
        <begin position="20"/>
        <end position="88"/>
    </location>
</feature>
<dbReference type="EMBL" id="ML213609">
    <property type="protein sequence ID" value="TFK37202.1"/>
    <property type="molecule type" value="Genomic_DNA"/>
</dbReference>
<gene>
    <name evidence="2" type="ORF">BDQ12DRAFT_685503</name>
</gene>
<protein>
    <recommendedName>
        <fullName evidence="4">Secreted protein</fullName>
    </recommendedName>
</protein>
<name>A0A5C3LWM3_9AGAR</name>
<evidence type="ECO:0008006" key="4">
    <source>
        <dbReference type="Google" id="ProtNLM"/>
    </source>
</evidence>
<feature type="signal peptide" evidence="1">
    <location>
        <begin position="1"/>
        <end position="19"/>
    </location>
</feature>
<keyword evidence="1" id="KW-0732">Signal</keyword>
<evidence type="ECO:0000256" key="1">
    <source>
        <dbReference type="SAM" id="SignalP"/>
    </source>
</evidence>
<reference evidence="2 3" key="1">
    <citation type="journal article" date="2019" name="Nat. Ecol. Evol.">
        <title>Megaphylogeny resolves global patterns of mushroom evolution.</title>
        <authorList>
            <person name="Varga T."/>
            <person name="Krizsan K."/>
            <person name="Foldi C."/>
            <person name="Dima B."/>
            <person name="Sanchez-Garcia M."/>
            <person name="Sanchez-Ramirez S."/>
            <person name="Szollosi G.J."/>
            <person name="Szarkandi J.G."/>
            <person name="Papp V."/>
            <person name="Albert L."/>
            <person name="Andreopoulos W."/>
            <person name="Angelini C."/>
            <person name="Antonin V."/>
            <person name="Barry K.W."/>
            <person name="Bougher N.L."/>
            <person name="Buchanan P."/>
            <person name="Buyck B."/>
            <person name="Bense V."/>
            <person name="Catcheside P."/>
            <person name="Chovatia M."/>
            <person name="Cooper J."/>
            <person name="Damon W."/>
            <person name="Desjardin D."/>
            <person name="Finy P."/>
            <person name="Geml J."/>
            <person name="Haridas S."/>
            <person name="Hughes K."/>
            <person name="Justo A."/>
            <person name="Karasinski D."/>
            <person name="Kautmanova I."/>
            <person name="Kiss B."/>
            <person name="Kocsube S."/>
            <person name="Kotiranta H."/>
            <person name="LaButti K.M."/>
            <person name="Lechner B.E."/>
            <person name="Liimatainen K."/>
            <person name="Lipzen A."/>
            <person name="Lukacs Z."/>
            <person name="Mihaltcheva S."/>
            <person name="Morgado L.N."/>
            <person name="Niskanen T."/>
            <person name="Noordeloos M.E."/>
            <person name="Ohm R.A."/>
            <person name="Ortiz-Santana B."/>
            <person name="Ovrebo C."/>
            <person name="Racz N."/>
            <person name="Riley R."/>
            <person name="Savchenko A."/>
            <person name="Shiryaev A."/>
            <person name="Soop K."/>
            <person name="Spirin V."/>
            <person name="Szebenyi C."/>
            <person name="Tomsovsky M."/>
            <person name="Tulloss R.E."/>
            <person name="Uehling J."/>
            <person name="Grigoriev I.V."/>
            <person name="Vagvolgyi C."/>
            <person name="Papp T."/>
            <person name="Martin F.M."/>
            <person name="Miettinen O."/>
            <person name="Hibbett D.S."/>
            <person name="Nagy L.G."/>
        </authorList>
    </citation>
    <scope>NUCLEOTIDE SEQUENCE [LARGE SCALE GENOMIC DNA]</scope>
    <source>
        <strain evidence="2 3">CBS 166.37</strain>
    </source>
</reference>
<evidence type="ECO:0000313" key="2">
    <source>
        <dbReference type="EMBL" id="TFK37202.1"/>
    </source>
</evidence>
<evidence type="ECO:0000313" key="3">
    <source>
        <dbReference type="Proteomes" id="UP000308652"/>
    </source>
</evidence>
<accession>A0A5C3LWM3</accession>
<dbReference type="AlphaFoldDB" id="A0A5C3LWM3"/>